<organism evidence="1">
    <name type="scientific">Rhizophora mucronata</name>
    <name type="common">Asiatic mangrove</name>
    <dbReference type="NCBI Taxonomy" id="61149"/>
    <lineage>
        <taxon>Eukaryota</taxon>
        <taxon>Viridiplantae</taxon>
        <taxon>Streptophyta</taxon>
        <taxon>Embryophyta</taxon>
        <taxon>Tracheophyta</taxon>
        <taxon>Spermatophyta</taxon>
        <taxon>Magnoliopsida</taxon>
        <taxon>eudicotyledons</taxon>
        <taxon>Gunneridae</taxon>
        <taxon>Pentapetalae</taxon>
        <taxon>rosids</taxon>
        <taxon>fabids</taxon>
        <taxon>Malpighiales</taxon>
        <taxon>Rhizophoraceae</taxon>
        <taxon>Rhizophora</taxon>
    </lineage>
</organism>
<evidence type="ECO:0000313" key="1">
    <source>
        <dbReference type="EMBL" id="MBX46354.1"/>
    </source>
</evidence>
<proteinExistence type="predicted"/>
<dbReference type="AlphaFoldDB" id="A0A2P2NV53"/>
<sequence>MRGIEYLSRCSWELSLSLFFLLVYHAV</sequence>
<accession>A0A2P2NV53</accession>
<name>A0A2P2NV53_RHIMU</name>
<dbReference type="EMBL" id="GGEC01065870">
    <property type="protein sequence ID" value="MBX46354.1"/>
    <property type="molecule type" value="Transcribed_RNA"/>
</dbReference>
<protein>
    <submittedName>
        <fullName evidence="1">Uncharacterized protein</fullName>
    </submittedName>
</protein>
<reference evidence="1" key="1">
    <citation type="submission" date="2018-02" db="EMBL/GenBank/DDBJ databases">
        <title>Rhizophora mucronata_Transcriptome.</title>
        <authorList>
            <person name="Meera S.P."/>
            <person name="Sreeshan A."/>
            <person name="Augustine A."/>
        </authorList>
    </citation>
    <scope>NUCLEOTIDE SEQUENCE</scope>
    <source>
        <tissue evidence="1">Leaf</tissue>
    </source>
</reference>